<accession>A0A149V3Y4</accession>
<dbReference type="InterPro" id="IPR001387">
    <property type="entry name" value="Cro/C1-type_HTH"/>
</dbReference>
<evidence type="ECO:0000256" key="1">
    <source>
        <dbReference type="ARBA" id="ARBA00023125"/>
    </source>
</evidence>
<dbReference type="InterPro" id="IPR010982">
    <property type="entry name" value="Lambda_DNA-bd_dom_sf"/>
</dbReference>
<proteinExistence type="predicted"/>
<comment type="caution">
    <text evidence="2">The sequence shown here is derived from an EMBL/GenBank/DDBJ whole genome shotgun (WGS) entry which is preliminary data.</text>
</comment>
<dbReference type="GO" id="GO:0003677">
    <property type="term" value="F:DNA binding"/>
    <property type="evidence" value="ECO:0007669"/>
    <property type="project" value="UniProtKB-KW"/>
</dbReference>
<dbReference type="PATRIC" id="fig|178901.15.peg.773"/>
<dbReference type="RefSeq" id="WP_061491299.1">
    <property type="nucleotide sequence ID" value="NZ_LHZZ01000580.1"/>
</dbReference>
<dbReference type="PANTHER" id="PTHR36924:SF1">
    <property type="entry name" value="ANTITOXIN HIGA-1"/>
    <property type="match status" value="1"/>
</dbReference>
<keyword evidence="1" id="KW-0238">DNA-binding</keyword>
<name>A0A149V3Y4_9PROT</name>
<gene>
    <name evidence="2" type="ORF">AD953_09980</name>
</gene>
<dbReference type="SUPFAM" id="SSF47413">
    <property type="entry name" value="lambda repressor-like DNA-binding domains"/>
    <property type="match status" value="1"/>
</dbReference>
<dbReference type="InterPro" id="IPR013430">
    <property type="entry name" value="Toxin_antidote_HigA"/>
</dbReference>
<organism evidence="2 3">
    <name type="scientific">Acetobacter malorum</name>
    <dbReference type="NCBI Taxonomy" id="178901"/>
    <lineage>
        <taxon>Bacteria</taxon>
        <taxon>Pseudomonadati</taxon>
        <taxon>Pseudomonadota</taxon>
        <taxon>Alphaproteobacteria</taxon>
        <taxon>Acetobacterales</taxon>
        <taxon>Acetobacteraceae</taxon>
        <taxon>Acetobacter</taxon>
    </lineage>
</organism>
<dbReference type="PANTHER" id="PTHR36924">
    <property type="entry name" value="ANTITOXIN HIGA-1"/>
    <property type="match status" value="1"/>
</dbReference>
<protein>
    <submittedName>
        <fullName evidence="2">HigA family addiction module antidote protein</fullName>
    </submittedName>
</protein>
<sequence length="107" mass="11820">MARIVNRCPTHPGELLREEVIPATERSKTEIARLLGISRQHLYDILAERKPVSPDVGVRLGKLFGNGPGLWIRMQAAYDEWQAARTVDVSNIPTLHAATSTHHGAST</sequence>
<dbReference type="EMBL" id="LHZZ01000580">
    <property type="protein sequence ID" value="KXV74835.1"/>
    <property type="molecule type" value="Genomic_DNA"/>
</dbReference>
<dbReference type="AlphaFoldDB" id="A0A149V3Y4"/>
<dbReference type="Proteomes" id="UP000075538">
    <property type="component" value="Unassembled WGS sequence"/>
</dbReference>
<dbReference type="CDD" id="cd00093">
    <property type="entry name" value="HTH_XRE"/>
    <property type="match status" value="1"/>
</dbReference>
<evidence type="ECO:0000313" key="3">
    <source>
        <dbReference type="Proteomes" id="UP000075538"/>
    </source>
</evidence>
<reference evidence="2 3" key="1">
    <citation type="submission" date="2015-06" db="EMBL/GenBank/DDBJ databases">
        <title>Improved classification and identification of acetic acid bacteria using matrix-assisted laser desorption/ionization time-of-flight mass spectrometry; Gluconobacter nephelii and Gluconobacter uchimurae are later heterotypic synonyms of Gluconobacter japonicus and Gluconobacter oxydans, respectively.</title>
        <authorList>
            <person name="Li L."/>
            <person name="Cleenwerck I."/>
            <person name="De Vuyst L."/>
            <person name="Vandamme P."/>
        </authorList>
    </citation>
    <scope>NUCLEOTIDE SEQUENCE [LARGE SCALE GENOMIC DNA]</scope>
    <source>
        <strain evidence="2 3">LMG 1604</strain>
    </source>
</reference>
<dbReference type="NCBIfam" id="TIGR02607">
    <property type="entry name" value="antidote_HigA"/>
    <property type="match status" value="1"/>
</dbReference>
<dbReference type="Gene3D" id="1.10.260.40">
    <property type="entry name" value="lambda repressor-like DNA-binding domains"/>
    <property type="match status" value="1"/>
</dbReference>
<evidence type="ECO:0000313" key="2">
    <source>
        <dbReference type="EMBL" id="KXV74835.1"/>
    </source>
</evidence>